<evidence type="ECO:0000256" key="5">
    <source>
        <dbReference type="ARBA" id="ARBA00023136"/>
    </source>
</evidence>
<evidence type="ECO:0000313" key="8">
    <source>
        <dbReference type="Proteomes" id="UP001610432"/>
    </source>
</evidence>
<dbReference type="Proteomes" id="UP001610432">
    <property type="component" value="Unassembled WGS sequence"/>
</dbReference>
<dbReference type="RefSeq" id="XP_070885469.1">
    <property type="nucleotide sequence ID" value="XM_071024517.1"/>
</dbReference>
<accession>A0ABR4LPP4</accession>
<feature type="transmembrane region" description="Helical" evidence="6">
    <location>
        <begin position="370"/>
        <end position="390"/>
    </location>
</feature>
<keyword evidence="5 6" id="KW-0472">Membrane</keyword>
<feature type="transmembrane region" description="Helical" evidence="6">
    <location>
        <begin position="264"/>
        <end position="289"/>
    </location>
</feature>
<feature type="transmembrane region" description="Helical" evidence="6">
    <location>
        <begin position="114"/>
        <end position="142"/>
    </location>
</feature>
<keyword evidence="3 6" id="KW-0812">Transmembrane</keyword>
<feature type="transmembrane region" description="Helical" evidence="6">
    <location>
        <begin position="309"/>
        <end position="336"/>
    </location>
</feature>
<feature type="transmembrane region" description="Helical" evidence="6">
    <location>
        <begin position="231"/>
        <end position="252"/>
    </location>
</feature>
<organism evidence="7 8">
    <name type="scientific">Aspergillus lucknowensis</name>
    <dbReference type="NCBI Taxonomy" id="176173"/>
    <lineage>
        <taxon>Eukaryota</taxon>
        <taxon>Fungi</taxon>
        <taxon>Dikarya</taxon>
        <taxon>Ascomycota</taxon>
        <taxon>Pezizomycotina</taxon>
        <taxon>Eurotiomycetes</taxon>
        <taxon>Eurotiomycetidae</taxon>
        <taxon>Eurotiales</taxon>
        <taxon>Aspergillaceae</taxon>
        <taxon>Aspergillus</taxon>
        <taxon>Aspergillus subgen. Nidulantes</taxon>
    </lineage>
</organism>
<dbReference type="PANTHER" id="PTHR45649">
    <property type="entry name" value="AMINO-ACID PERMEASE BAT1"/>
    <property type="match status" value="1"/>
</dbReference>
<dbReference type="PIRSF" id="PIRSF006060">
    <property type="entry name" value="AA_transporter"/>
    <property type="match status" value="1"/>
</dbReference>
<evidence type="ECO:0000313" key="7">
    <source>
        <dbReference type="EMBL" id="KAL2866490.1"/>
    </source>
</evidence>
<comment type="subcellular location">
    <subcellularLocation>
        <location evidence="1">Membrane</location>
        <topology evidence="1">Multi-pass membrane protein</topology>
    </subcellularLocation>
</comment>
<comment type="caution">
    <text evidence="7">The sequence shown here is derived from an EMBL/GenBank/DDBJ whole genome shotgun (WGS) entry which is preliminary data.</text>
</comment>
<protein>
    <submittedName>
        <fullName evidence="7">Amino acid/polyamine transporter I</fullName>
    </submittedName>
</protein>
<proteinExistence type="predicted"/>
<sequence>MDAEKIPIPCPSFIDAHVEKGESHEIGQAKPPFSALTIMAMATILMATWEALSTTMVSGLMSGGPSSLVYGFLFALCGATATAASLGELTSMWPTSGGQYHFIAKLAPNNCRYFLSWVTGWISTFGWVAFTASAPFLSATMIQGIITLDDLSYNPQRWHGTFIYWGLLVASMGINVWGPRVITLVEAFSLLIHVLAFIVLFIVMWVVAPERHTASFVFITFQNNSGWSNDGVAWCIGMLSSCYVLTGYDGAIHLCEGMKTPETAVPWCMLGSLAINGALGFTFLMGILFCMGDLTTALNTPTGYPIIKIFNYITSSKAAGTAMTCVLVTVAGLSTIPLMASSARMLACLARDKAFPFSSKLSNVDSKTGIPRAAVVTLTGFLALLGFVNIGSTTAFNAIISLAVFALQMSYLIPIAFMVWRRLFYREMLTYGPWRLGRMGLSTNLASLIYLISTCIWLPFPPYLPVTAVNMNYACLVFGVVLISSLIYWLWKGRRYYEGPIMQASISAE</sequence>
<feature type="transmembrane region" description="Helical" evidence="6">
    <location>
        <begin position="396"/>
        <end position="420"/>
    </location>
</feature>
<evidence type="ECO:0000256" key="2">
    <source>
        <dbReference type="ARBA" id="ARBA00022448"/>
    </source>
</evidence>
<feature type="transmembrane region" description="Helical" evidence="6">
    <location>
        <begin position="190"/>
        <end position="208"/>
    </location>
</feature>
<name>A0ABR4LPP4_9EURO</name>
<dbReference type="PANTHER" id="PTHR45649:SF5">
    <property type="entry name" value="GABA TRANSPORTER (EUROFUNG)-RELATED"/>
    <property type="match status" value="1"/>
</dbReference>
<keyword evidence="4 6" id="KW-1133">Transmembrane helix</keyword>
<evidence type="ECO:0000256" key="1">
    <source>
        <dbReference type="ARBA" id="ARBA00004141"/>
    </source>
</evidence>
<dbReference type="GeneID" id="98139589"/>
<keyword evidence="8" id="KW-1185">Reference proteome</keyword>
<dbReference type="EMBL" id="JBFXLQ010000024">
    <property type="protein sequence ID" value="KAL2866490.1"/>
    <property type="molecule type" value="Genomic_DNA"/>
</dbReference>
<feature type="transmembrane region" description="Helical" evidence="6">
    <location>
        <begin position="33"/>
        <end position="52"/>
    </location>
</feature>
<feature type="transmembrane region" description="Helical" evidence="6">
    <location>
        <begin position="162"/>
        <end position="178"/>
    </location>
</feature>
<dbReference type="Pfam" id="PF13520">
    <property type="entry name" value="AA_permease_2"/>
    <property type="match status" value="1"/>
</dbReference>
<feature type="transmembrane region" description="Helical" evidence="6">
    <location>
        <begin position="471"/>
        <end position="491"/>
    </location>
</feature>
<feature type="transmembrane region" description="Helical" evidence="6">
    <location>
        <begin position="441"/>
        <end position="459"/>
    </location>
</feature>
<dbReference type="InterPro" id="IPR002293">
    <property type="entry name" value="AA/rel_permease1"/>
</dbReference>
<evidence type="ECO:0000256" key="4">
    <source>
        <dbReference type="ARBA" id="ARBA00022989"/>
    </source>
</evidence>
<dbReference type="Gene3D" id="1.20.1740.10">
    <property type="entry name" value="Amino acid/polyamine transporter I"/>
    <property type="match status" value="1"/>
</dbReference>
<feature type="transmembrane region" description="Helical" evidence="6">
    <location>
        <begin position="72"/>
        <end position="93"/>
    </location>
</feature>
<keyword evidence="2" id="KW-0813">Transport</keyword>
<evidence type="ECO:0000256" key="3">
    <source>
        <dbReference type="ARBA" id="ARBA00022692"/>
    </source>
</evidence>
<reference evidence="7 8" key="1">
    <citation type="submission" date="2024-07" db="EMBL/GenBank/DDBJ databases">
        <title>Section-level genome sequencing and comparative genomics of Aspergillus sections Usti and Cavernicolus.</title>
        <authorList>
            <consortium name="Lawrence Berkeley National Laboratory"/>
            <person name="Nybo J.L."/>
            <person name="Vesth T.C."/>
            <person name="Theobald S."/>
            <person name="Frisvad J.C."/>
            <person name="Larsen T.O."/>
            <person name="Kjaerboelling I."/>
            <person name="Rothschild-Mancinelli K."/>
            <person name="Lyhne E.K."/>
            <person name="Kogle M.E."/>
            <person name="Barry K."/>
            <person name="Clum A."/>
            <person name="Na H."/>
            <person name="Ledsgaard L."/>
            <person name="Lin J."/>
            <person name="Lipzen A."/>
            <person name="Kuo A."/>
            <person name="Riley R."/>
            <person name="Mondo S."/>
            <person name="Labutti K."/>
            <person name="Haridas S."/>
            <person name="Pangalinan J."/>
            <person name="Salamov A.A."/>
            <person name="Simmons B.A."/>
            <person name="Magnuson J.K."/>
            <person name="Chen J."/>
            <person name="Drula E."/>
            <person name="Henrissat B."/>
            <person name="Wiebenga A."/>
            <person name="Lubbers R.J."/>
            <person name="Gomes A.C."/>
            <person name="Macurrencykelacurrency M.R."/>
            <person name="Stajich J."/>
            <person name="Grigoriev I.V."/>
            <person name="Mortensen U.H."/>
            <person name="De Vries R.P."/>
            <person name="Baker S.E."/>
            <person name="Andersen M.R."/>
        </authorList>
    </citation>
    <scope>NUCLEOTIDE SEQUENCE [LARGE SCALE GENOMIC DNA]</scope>
    <source>
        <strain evidence="7 8">CBS 449.75</strain>
    </source>
</reference>
<evidence type="ECO:0000256" key="6">
    <source>
        <dbReference type="SAM" id="Phobius"/>
    </source>
</evidence>
<gene>
    <name evidence="7" type="ORF">BJX67DRAFT_129421</name>
</gene>